<dbReference type="InterPro" id="IPR007527">
    <property type="entry name" value="Znf_SWIM"/>
</dbReference>
<name>A0A087T539_STEMI</name>
<feature type="domain" description="SWIM-type" evidence="3">
    <location>
        <begin position="102"/>
        <end position="133"/>
    </location>
</feature>
<evidence type="ECO:0000313" key="4">
    <source>
        <dbReference type="EMBL" id="KFM60228.1"/>
    </source>
</evidence>
<accession>A0A087T539</accession>
<dbReference type="AlphaFoldDB" id="A0A087T539"/>
<feature type="non-terminal residue" evidence="4">
    <location>
        <position position="291"/>
    </location>
</feature>
<evidence type="ECO:0000313" key="5">
    <source>
        <dbReference type="Proteomes" id="UP000054359"/>
    </source>
</evidence>
<dbReference type="GO" id="GO:0008270">
    <property type="term" value="F:zinc ion binding"/>
    <property type="evidence" value="ECO:0007669"/>
    <property type="project" value="UniProtKB-KW"/>
</dbReference>
<evidence type="ECO:0000259" key="3">
    <source>
        <dbReference type="PROSITE" id="PS50966"/>
    </source>
</evidence>
<keyword evidence="1" id="KW-0862">Zinc</keyword>
<keyword evidence="1" id="KW-0863">Zinc-finger</keyword>
<keyword evidence="1" id="KW-0479">Metal-binding</keyword>
<dbReference type="EMBL" id="KK113447">
    <property type="protein sequence ID" value="KFM60228.1"/>
    <property type="molecule type" value="Genomic_DNA"/>
</dbReference>
<reference evidence="4 5" key="1">
    <citation type="submission" date="2013-11" db="EMBL/GenBank/DDBJ databases">
        <title>Genome sequencing of Stegodyphus mimosarum.</title>
        <authorList>
            <person name="Bechsgaard J."/>
        </authorList>
    </citation>
    <scope>NUCLEOTIDE SEQUENCE [LARGE SCALE GENOMIC DNA]</scope>
</reference>
<evidence type="ECO:0000256" key="2">
    <source>
        <dbReference type="SAM" id="MobiDB-lite"/>
    </source>
</evidence>
<evidence type="ECO:0000256" key="1">
    <source>
        <dbReference type="PROSITE-ProRule" id="PRU00325"/>
    </source>
</evidence>
<keyword evidence="5" id="KW-1185">Reference proteome</keyword>
<dbReference type="Pfam" id="PF04434">
    <property type="entry name" value="SWIM"/>
    <property type="match status" value="1"/>
</dbReference>
<dbReference type="Proteomes" id="UP000054359">
    <property type="component" value="Unassembled WGS sequence"/>
</dbReference>
<protein>
    <recommendedName>
        <fullName evidence="3">SWIM-type domain-containing protein</fullName>
    </recommendedName>
</protein>
<sequence>MEKCNDAWTPNNFAEASVRLFKDIVLGRNKAYNAVALIDFVAVVLEEYYERRLRNFSHNRCETPRLQLNAKLAKSEYLKSNDIIQISEHKFQVPSEASGCSYFVDCKLGSCSCSEGELGKFCKHQAGVFLHHQIIAAHVPRMTAEARYEMAVLASSDRAPPLSFFMPLRLQESEKSKTSPSCSRKDETFPKPEQQSNEMADQDQNSMFLDTDEAEESEMKEILEALMKCHKNFGTSRSILKRFTKRLQAVKTRNGWDSFLSRAGGHASFGKTHASIRVQPTSLARRRHLTR</sequence>
<feature type="region of interest" description="Disordered" evidence="2">
    <location>
        <begin position="172"/>
        <end position="206"/>
    </location>
</feature>
<dbReference type="PANTHER" id="PTHR35385">
    <property type="entry name" value="PROTEIN B, PUTATIVE-RELATED-RELATED"/>
    <property type="match status" value="1"/>
</dbReference>
<organism evidence="4 5">
    <name type="scientific">Stegodyphus mimosarum</name>
    <name type="common">African social velvet spider</name>
    <dbReference type="NCBI Taxonomy" id="407821"/>
    <lineage>
        <taxon>Eukaryota</taxon>
        <taxon>Metazoa</taxon>
        <taxon>Ecdysozoa</taxon>
        <taxon>Arthropoda</taxon>
        <taxon>Chelicerata</taxon>
        <taxon>Arachnida</taxon>
        <taxon>Araneae</taxon>
        <taxon>Araneomorphae</taxon>
        <taxon>Entelegynae</taxon>
        <taxon>Eresoidea</taxon>
        <taxon>Eresidae</taxon>
        <taxon>Stegodyphus</taxon>
    </lineage>
</organism>
<dbReference type="PROSITE" id="PS50966">
    <property type="entry name" value="ZF_SWIM"/>
    <property type="match status" value="1"/>
</dbReference>
<feature type="compositionally biased region" description="Polar residues" evidence="2">
    <location>
        <begin position="193"/>
        <end position="206"/>
    </location>
</feature>
<dbReference type="OrthoDB" id="6434347at2759"/>
<gene>
    <name evidence="4" type="ORF">X975_09695</name>
</gene>
<feature type="compositionally biased region" description="Basic and acidic residues" evidence="2">
    <location>
        <begin position="172"/>
        <end position="190"/>
    </location>
</feature>
<dbReference type="OMA" id="ICHETRY"/>
<dbReference type="PANTHER" id="PTHR35385:SF2">
    <property type="entry name" value="PROTEIN B, PUTATIVE-RELATED"/>
    <property type="match status" value="1"/>
</dbReference>
<proteinExistence type="predicted"/>